<dbReference type="RefSeq" id="WP_104830826.1">
    <property type="nucleotide sequence ID" value="NZ_PJCH01000011.1"/>
</dbReference>
<reference evidence="13 14" key="1">
    <citation type="submission" date="2017-12" db="EMBL/GenBank/DDBJ databases">
        <authorList>
            <person name="Hurst M.R.H."/>
        </authorList>
    </citation>
    <scope>NUCLEOTIDE SEQUENCE [LARGE SCALE GENOMIC DNA]</scope>
    <source>
        <strain evidence="13 14">SY-3-19</strain>
    </source>
</reference>
<feature type="binding site" evidence="8">
    <location>
        <position position="629"/>
    </location>
    <ligand>
        <name>substrate</name>
    </ligand>
</feature>
<evidence type="ECO:0000256" key="2">
    <source>
        <dbReference type="ARBA" id="ARBA00022598"/>
    </source>
</evidence>
<evidence type="ECO:0000256" key="5">
    <source>
        <dbReference type="ARBA" id="ARBA00022755"/>
    </source>
</evidence>
<feature type="domain" description="PurM-like N-terminal" evidence="10">
    <location>
        <begin position="70"/>
        <end position="190"/>
    </location>
</feature>
<dbReference type="GO" id="GO:0005737">
    <property type="term" value="C:cytoplasm"/>
    <property type="evidence" value="ECO:0007669"/>
    <property type="project" value="UniProtKB-SubCell"/>
</dbReference>
<gene>
    <name evidence="8" type="primary">purL</name>
    <name evidence="13" type="ORF">CW354_14545</name>
</gene>
<feature type="binding site" evidence="8">
    <location>
        <begin position="313"/>
        <end position="315"/>
    </location>
    <ligand>
        <name>substrate</name>
    </ligand>
</feature>
<feature type="active site" description="Proton acceptor" evidence="8">
    <location>
        <position position="96"/>
    </location>
</feature>
<feature type="binding site" evidence="8">
    <location>
        <position position="48"/>
    </location>
    <ligand>
        <name>ATP</name>
        <dbReference type="ChEBI" id="CHEBI:30616"/>
    </ligand>
</feature>
<feature type="binding site" evidence="8">
    <location>
        <position position="626"/>
    </location>
    <ligand>
        <name>ATP</name>
        <dbReference type="ChEBI" id="CHEBI:30616"/>
    </ligand>
</feature>
<feature type="binding site" evidence="8">
    <location>
        <position position="94"/>
    </location>
    <ligand>
        <name>Mg(2+)</name>
        <dbReference type="ChEBI" id="CHEBI:18420"/>
        <label>1</label>
    </ligand>
</feature>
<keyword evidence="14" id="KW-1185">Reference proteome</keyword>
<dbReference type="InterPro" id="IPR010918">
    <property type="entry name" value="PurM-like_C_dom"/>
</dbReference>
<keyword evidence="1 8" id="KW-0963">Cytoplasm</keyword>
<dbReference type="CDD" id="cd02203">
    <property type="entry name" value="PurL_repeat1"/>
    <property type="match status" value="1"/>
</dbReference>
<dbReference type="GO" id="GO:0004642">
    <property type="term" value="F:phosphoribosylformylglycinamidine synthase activity"/>
    <property type="evidence" value="ECO:0007669"/>
    <property type="project" value="UniProtKB-UniRule"/>
</dbReference>
<dbReference type="NCBIfam" id="TIGR01736">
    <property type="entry name" value="FGAM_synth_II"/>
    <property type="match status" value="1"/>
</dbReference>
<keyword evidence="5 8" id="KW-0658">Purine biosynthesis</keyword>
<dbReference type="Proteomes" id="UP000239504">
    <property type="component" value="Unassembled WGS sequence"/>
</dbReference>
<dbReference type="InterPro" id="IPR041609">
    <property type="entry name" value="PurL_linker"/>
</dbReference>
<feature type="domain" description="PurM-like C-terminal" evidence="11">
    <location>
        <begin position="664"/>
        <end position="797"/>
    </location>
</feature>
<dbReference type="InterPro" id="IPR010074">
    <property type="entry name" value="PRibForGlyAmidine_synth_PurL"/>
</dbReference>
<feature type="domain" description="Phosphoribosylformylglycinamidine synthase linker" evidence="12">
    <location>
        <begin position="11"/>
        <end position="49"/>
    </location>
</feature>
<feature type="binding site" evidence="8">
    <location>
        <position position="589"/>
    </location>
    <ligand>
        <name>ATP</name>
        <dbReference type="ChEBI" id="CHEBI:30616"/>
    </ligand>
</feature>
<dbReference type="InterPro" id="IPR036921">
    <property type="entry name" value="PurM-like_N_sf"/>
</dbReference>
<dbReference type="SUPFAM" id="SSF56042">
    <property type="entry name" value="PurM C-terminal domain-like"/>
    <property type="match status" value="2"/>
</dbReference>
<name>A0A2S7K2M9_9PROT</name>
<keyword evidence="7 8" id="KW-0460">Magnesium</keyword>
<feature type="compositionally biased region" description="Pro residues" evidence="9">
    <location>
        <begin position="382"/>
        <end position="392"/>
    </location>
</feature>
<dbReference type="Gene3D" id="3.30.1330.10">
    <property type="entry name" value="PurM-like, N-terminal domain"/>
    <property type="match status" value="2"/>
</dbReference>
<comment type="subcellular location">
    <subcellularLocation>
        <location evidence="8">Cytoplasm</location>
    </subcellularLocation>
</comment>
<dbReference type="SUPFAM" id="SSF55326">
    <property type="entry name" value="PurM N-terminal domain-like"/>
    <property type="match status" value="2"/>
</dbReference>
<evidence type="ECO:0000256" key="4">
    <source>
        <dbReference type="ARBA" id="ARBA00022741"/>
    </source>
</evidence>
<evidence type="ECO:0000313" key="14">
    <source>
        <dbReference type="Proteomes" id="UP000239504"/>
    </source>
</evidence>
<dbReference type="PANTHER" id="PTHR43555">
    <property type="entry name" value="PHOSPHORIBOSYLFORMYLGLYCINAMIDINE SYNTHASE SUBUNIT PURL"/>
    <property type="match status" value="1"/>
</dbReference>
<comment type="similarity">
    <text evidence="8">Belongs to the FGAMS family.</text>
</comment>
<keyword evidence="4 8" id="KW-0547">Nucleotide-binding</keyword>
<evidence type="ECO:0000256" key="3">
    <source>
        <dbReference type="ARBA" id="ARBA00022723"/>
    </source>
</evidence>
<feature type="binding site" evidence="8">
    <location>
        <position position="627"/>
    </location>
    <ligand>
        <name>Mg(2+)</name>
        <dbReference type="ChEBI" id="CHEBI:18420"/>
        <label>1</label>
    </ligand>
</feature>
<comment type="caution">
    <text evidence="13">The sequence shown here is derived from an EMBL/GenBank/DDBJ whole genome shotgun (WGS) entry which is preliminary data.</text>
</comment>
<feature type="binding site" evidence="8">
    <location>
        <begin position="95"/>
        <end position="98"/>
    </location>
    <ligand>
        <name>substrate</name>
    </ligand>
</feature>
<comment type="function">
    <text evidence="8">Part of the phosphoribosylformylglycinamidine synthase complex involved in the purines biosynthetic pathway. Catalyzes the ATP-dependent conversion of formylglycinamide ribonucleotide (FGAR) and glutamine to yield formylglycinamidine ribonucleotide (FGAM) and glutamate. The FGAM synthase complex is composed of three subunits. PurQ produces an ammonia molecule by converting glutamine to glutamate. PurL transfers the ammonia molecule to FGAR to form FGAM in an ATP-dependent manner. PurS interacts with PurQ and PurL and is thought to assist in the transfer of the ammonia molecule from PurQ to PurL.</text>
</comment>
<dbReference type="Gene3D" id="3.90.650.10">
    <property type="entry name" value="PurM-like C-terminal domain"/>
    <property type="match status" value="2"/>
</dbReference>
<feature type="region of interest" description="Disordered" evidence="9">
    <location>
        <begin position="364"/>
        <end position="393"/>
    </location>
</feature>
<dbReference type="UniPathway" id="UPA00074">
    <property type="reaction ID" value="UER00128"/>
</dbReference>
<evidence type="ECO:0000259" key="11">
    <source>
        <dbReference type="Pfam" id="PF02769"/>
    </source>
</evidence>
<evidence type="ECO:0000313" key="13">
    <source>
        <dbReference type="EMBL" id="PQA86708.1"/>
    </source>
</evidence>
<sequence>MTAITPEIVAEHGLNADEYERIKAHMGREPNLVELGVFSVMWSEHCSYKSSRRHLKKLPTSAPWVVQGPGENAGVIDIGNDNDGVPLVAVFKMESHNHPSFIEPYQGAATGVGGIMRDVFTMGARPVANLNALRFGDWSHPKTRHLVGGVVAGIGGYGNCMGVPTVGGETNFHPGYNGNILVNAMTVGIAEKARIFYSAARGAGNPVVYVGSKTGRDGIHGATMASAEFDDASEEKRPTVQVGDPFTEKLLLEACLELMASDAIVAIQDMGAAGLTSSSVEMAAKGGGGFELDLDHVPQREENMTAYEMMLSESQERMLMVLKPGREDAARAIFEKWGVDFAVIGVTTDTGRLVIKHQGETVADMPVPPLADDAPNYDRPYEPQPKPAPLPDPALTYREAQAVLKSPGKSEEEMRTIAETLIADRLSDAELVEAVGMTLTPGEAKIYARSKPDGVKFDGFEEAARNLASSGVVETAEVEQREEQLSLAEAPGGDTMLTALAKLMAAPDLCSRRWIWEQYDHTVMGDTVIAPGGDAALIRVHGANRGLAVTTDVTPRYVKADPHEGGKQAVAETYRNICATGAAPLAITNCLNFGNPERPEVMAQFVGAVEGVAEACEALNYPVVSGNVSLYNETNGAAIPPTPAIGGVGVIEDVTKAVRVGGAEAGEELIAVGVTRGWLGQSLYLRELFGLEEGAPPPVDLELERKTGDLIRKLIDEGIVTACHDVADGGLLVAAAEMALSAGRGLNLTTPVKARKAAFWFGEDQGRYLLAAAPAAADTLLLKAAMAGVQASKIGRFGGPDLLLDDRDALSLLDLSDIFESALPDYMKSGAKETNSMAMAGEDIKKLILEALPDAEIELEDLAGDNDHWRARIVSSAFNGKSRVQQHQLVYRALKGRMGGELHALALETEAKE</sequence>
<feature type="binding site" evidence="8">
    <location>
        <position position="269"/>
    </location>
    <ligand>
        <name>Mg(2+)</name>
        <dbReference type="ChEBI" id="CHEBI:18420"/>
        <label>2</label>
    </ligand>
</feature>
<organism evidence="13 14">
    <name type="scientific">Hyphococcus luteus</name>
    <dbReference type="NCBI Taxonomy" id="2058213"/>
    <lineage>
        <taxon>Bacteria</taxon>
        <taxon>Pseudomonadati</taxon>
        <taxon>Pseudomonadota</taxon>
        <taxon>Alphaproteobacteria</taxon>
        <taxon>Parvularculales</taxon>
        <taxon>Parvularculaceae</taxon>
        <taxon>Hyphococcus</taxon>
    </lineage>
</organism>
<dbReference type="NCBIfam" id="NF002290">
    <property type="entry name" value="PRK01213.1"/>
    <property type="match status" value="1"/>
</dbReference>
<keyword evidence="6 8" id="KW-0067">ATP-binding</keyword>
<dbReference type="HAMAP" id="MF_00420">
    <property type="entry name" value="PurL_2"/>
    <property type="match status" value="1"/>
</dbReference>
<feature type="binding site" evidence="8">
    <location>
        <position position="92"/>
    </location>
    <ligand>
        <name>ATP</name>
        <dbReference type="ChEBI" id="CHEBI:30616"/>
    </ligand>
</feature>
<dbReference type="FunFam" id="3.30.1330.10:FF:000004">
    <property type="entry name" value="Phosphoribosylformylglycinamidine synthase subunit PurL"/>
    <property type="match status" value="1"/>
</dbReference>
<dbReference type="CDD" id="cd02204">
    <property type="entry name" value="PurL_repeat2"/>
    <property type="match status" value="1"/>
</dbReference>
<comment type="subunit">
    <text evidence="8">Monomer. Part of the FGAM synthase complex composed of 1 PurL, 1 PurQ and 2 PurS subunits.</text>
</comment>
<keyword evidence="2 8" id="KW-0436">Ligase</keyword>
<evidence type="ECO:0000256" key="1">
    <source>
        <dbReference type="ARBA" id="ARBA00022490"/>
    </source>
</evidence>
<dbReference type="InterPro" id="IPR002634">
    <property type="entry name" value="BolA"/>
</dbReference>
<dbReference type="Pfam" id="PF01722">
    <property type="entry name" value="BolA"/>
    <property type="match status" value="1"/>
</dbReference>
<feature type="binding site" evidence="8">
    <location>
        <position position="241"/>
    </location>
    <ligand>
        <name>substrate</name>
    </ligand>
</feature>
<dbReference type="Pfam" id="PF18072">
    <property type="entry name" value="FGAR-AT_linker"/>
    <property type="match status" value="1"/>
</dbReference>
<dbReference type="Pfam" id="PF02769">
    <property type="entry name" value="AIRS_C"/>
    <property type="match status" value="2"/>
</dbReference>
<comment type="catalytic activity">
    <reaction evidence="8">
        <text>N(2)-formyl-N(1)-(5-phospho-beta-D-ribosyl)glycinamide + L-glutamine + ATP + H2O = 2-formamido-N(1)-(5-O-phospho-beta-D-ribosyl)acetamidine + L-glutamate + ADP + phosphate + H(+)</text>
        <dbReference type="Rhea" id="RHEA:17129"/>
        <dbReference type="ChEBI" id="CHEBI:15377"/>
        <dbReference type="ChEBI" id="CHEBI:15378"/>
        <dbReference type="ChEBI" id="CHEBI:29985"/>
        <dbReference type="ChEBI" id="CHEBI:30616"/>
        <dbReference type="ChEBI" id="CHEBI:43474"/>
        <dbReference type="ChEBI" id="CHEBI:58359"/>
        <dbReference type="ChEBI" id="CHEBI:147286"/>
        <dbReference type="ChEBI" id="CHEBI:147287"/>
        <dbReference type="ChEBI" id="CHEBI:456216"/>
        <dbReference type="EC" id="6.3.5.3"/>
    </reaction>
</comment>
<dbReference type="InterPro" id="IPR016188">
    <property type="entry name" value="PurM-like_N"/>
</dbReference>
<evidence type="ECO:0000259" key="10">
    <source>
        <dbReference type="Pfam" id="PF00586"/>
    </source>
</evidence>
<evidence type="ECO:0000256" key="7">
    <source>
        <dbReference type="ARBA" id="ARBA00022842"/>
    </source>
</evidence>
<dbReference type="AlphaFoldDB" id="A0A2S7K2M9"/>
<dbReference type="PANTHER" id="PTHR43555:SF1">
    <property type="entry name" value="PHOSPHORIBOSYLFORMYLGLYCINAMIDINE SYNTHASE SUBUNIT PURL"/>
    <property type="match status" value="1"/>
</dbReference>
<dbReference type="GO" id="GO:0000287">
    <property type="term" value="F:magnesium ion binding"/>
    <property type="evidence" value="ECO:0007669"/>
    <property type="project" value="UniProtKB-UniRule"/>
</dbReference>
<proteinExistence type="inferred from homology"/>
<evidence type="ECO:0000256" key="6">
    <source>
        <dbReference type="ARBA" id="ARBA00022840"/>
    </source>
</evidence>
<feature type="domain" description="PurM-like N-terminal" evidence="10">
    <location>
        <begin position="532"/>
        <end position="651"/>
    </location>
</feature>
<dbReference type="GO" id="GO:0006189">
    <property type="term" value="P:'de novo' IMP biosynthetic process"/>
    <property type="evidence" value="ECO:0007669"/>
    <property type="project" value="UniProtKB-UniRule"/>
</dbReference>
<protein>
    <recommendedName>
        <fullName evidence="8">Phosphoribosylformylglycinamidine synthase subunit PurL</fullName>
        <shortName evidence="8">FGAM synthase</shortName>
        <ecNumber evidence="8">6.3.5.3</ecNumber>
    </recommendedName>
    <alternativeName>
        <fullName evidence="8">Formylglycinamide ribonucleotide amidotransferase subunit II</fullName>
        <shortName evidence="8">FGAR amidotransferase II</shortName>
        <shortName evidence="8">FGAR-AT II</shortName>
    </alternativeName>
    <alternativeName>
        <fullName evidence="8">Glutamine amidotransferase PurL</fullName>
    </alternativeName>
    <alternativeName>
        <fullName evidence="8">Phosphoribosylformylglycinamidine synthase subunit II</fullName>
    </alternativeName>
</protein>
<dbReference type="Gene3D" id="3.30.300.90">
    <property type="entry name" value="BolA-like"/>
    <property type="match status" value="1"/>
</dbReference>
<feature type="active site" evidence="8">
    <location>
        <position position="45"/>
    </location>
</feature>
<dbReference type="OrthoDB" id="9804441at2"/>
<comment type="pathway">
    <text evidence="8">Purine metabolism; IMP biosynthesis via de novo pathway; 5-amino-1-(5-phospho-D-ribosyl)imidazole from N(2)-formyl-N(1)-(5-phospho-D-ribosyl)glycinamide: step 1/2.</text>
</comment>
<dbReference type="SUPFAM" id="SSF82657">
    <property type="entry name" value="BolA-like"/>
    <property type="match status" value="1"/>
</dbReference>
<dbReference type="EMBL" id="PJCH01000011">
    <property type="protein sequence ID" value="PQA86708.1"/>
    <property type="molecule type" value="Genomic_DNA"/>
</dbReference>
<dbReference type="EC" id="6.3.5.3" evidence="8"/>
<keyword evidence="3 8" id="KW-0479">Metal-binding</keyword>
<feature type="binding site" evidence="8">
    <location>
        <position position="118"/>
    </location>
    <ligand>
        <name>Mg(2+)</name>
        <dbReference type="ChEBI" id="CHEBI:18420"/>
        <label>2</label>
    </ligand>
</feature>
<feature type="binding site" evidence="8">
    <location>
        <position position="117"/>
    </location>
    <ligand>
        <name>substrate</name>
    </ligand>
</feature>
<dbReference type="GO" id="GO:0005524">
    <property type="term" value="F:ATP binding"/>
    <property type="evidence" value="ECO:0007669"/>
    <property type="project" value="UniProtKB-UniRule"/>
</dbReference>
<comment type="caution">
    <text evidence="8">Lacks conserved residue(s) required for the propagation of feature annotation.</text>
</comment>
<dbReference type="InterPro" id="IPR036676">
    <property type="entry name" value="PurM-like_C_sf"/>
</dbReference>
<dbReference type="Pfam" id="PF00586">
    <property type="entry name" value="AIRS"/>
    <property type="match status" value="2"/>
</dbReference>
<evidence type="ECO:0000256" key="8">
    <source>
        <dbReference type="HAMAP-Rule" id="MF_00420"/>
    </source>
</evidence>
<evidence type="ECO:0000259" key="12">
    <source>
        <dbReference type="Pfam" id="PF18072"/>
    </source>
</evidence>
<dbReference type="InterPro" id="IPR036065">
    <property type="entry name" value="BolA-like_sf"/>
</dbReference>
<evidence type="ECO:0000256" key="9">
    <source>
        <dbReference type="SAM" id="MobiDB-lite"/>
    </source>
</evidence>
<accession>A0A2S7K2M9</accession>
<feature type="domain" description="PurM-like C-terminal" evidence="11">
    <location>
        <begin position="203"/>
        <end position="356"/>
    </location>
</feature>